<keyword evidence="3 4" id="KW-0408">Iron</keyword>
<dbReference type="InterPro" id="IPR036909">
    <property type="entry name" value="Cyt_c-like_dom_sf"/>
</dbReference>
<reference evidence="7 8" key="1">
    <citation type="submission" date="2019-07" db="EMBL/GenBank/DDBJ databases">
        <authorList>
            <person name="Cremers G."/>
        </authorList>
    </citation>
    <scope>NUCLEOTIDE SEQUENCE [LARGE SCALE GENOMIC DNA]</scope>
</reference>
<dbReference type="GO" id="GO:0046872">
    <property type="term" value="F:metal ion binding"/>
    <property type="evidence" value="ECO:0007669"/>
    <property type="project" value="UniProtKB-KW"/>
</dbReference>
<feature type="chain" id="PRO_5021779813" evidence="5">
    <location>
        <begin position="25"/>
        <end position="129"/>
    </location>
</feature>
<dbReference type="GO" id="GO:0009055">
    <property type="term" value="F:electron transfer activity"/>
    <property type="evidence" value="ECO:0007669"/>
    <property type="project" value="InterPro"/>
</dbReference>
<dbReference type="GO" id="GO:0020037">
    <property type="term" value="F:heme binding"/>
    <property type="evidence" value="ECO:0007669"/>
    <property type="project" value="InterPro"/>
</dbReference>
<evidence type="ECO:0000256" key="2">
    <source>
        <dbReference type="ARBA" id="ARBA00022723"/>
    </source>
</evidence>
<evidence type="ECO:0000256" key="3">
    <source>
        <dbReference type="ARBA" id="ARBA00023004"/>
    </source>
</evidence>
<keyword evidence="1 4" id="KW-0349">Heme</keyword>
<accession>A0A564ZKF5</accession>
<sequence>MVRKTTVHALALTALIVSSTGAWAAGSANNAPKAPEKFMTFCVPCHGPAGKGDGPAAAALNPKPRDLTDGKYMNGRSDAQLTNVIKNGSAAEKLSPMMTGYGSMLNDKEIKDVVAFIRLLAVPKYQPKK</sequence>
<evidence type="ECO:0000313" key="8">
    <source>
        <dbReference type="Proteomes" id="UP000334340"/>
    </source>
</evidence>
<evidence type="ECO:0000256" key="4">
    <source>
        <dbReference type="PROSITE-ProRule" id="PRU00433"/>
    </source>
</evidence>
<dbReference type="Gene3D" id="1.10.760.10">
    <property type="entry name" value="Cytochrome c-like domain"/>
    <property type="match status" value="1"/>
</dbReference>
<keyword evidence="8" id="KW-1185">Reference proteome</keyword>
<evidence type="ECO:0000313" key="7">
    <source>
        <dbReference type="EMBL" id="VUZ85784.1"/>
    </source>
</evidence>
<evidence type="ECO:0000259" key="6">
    <source>
        <dbReference type="PROSITE" id="PS51007"/>
    </source>
</evidence>
<gene>
    <name evidence="7" type="ORF">MELA_02169</name>
</gene>
<keyword evidence="2 4" id="KW-0479">Metal-binding</keyword>
<dbReference type="PROSITE" id="PS51007">
    <property type="entry name" value="CYTC"/>
    <property type="match status" value="1"/>
</dbReference>
<dbReference type="InterPro" id="IPR009056">
    <property type="entry name" value="Cyt_c-like_dom"/>
</dbReference>
<protein>
    <submittedName>
        <fullName evidence="7">Cytochrome C</fullName>
    </submittedName>
</protein>
<dbReference type="AlphaFoldDB" id="A0A564ZKF5"/>
<dbReference type="Pfam" id="PF00034">
    <property type="entry name" value="Cytochrom_C"/>
    <property type="match status" value="1"/>
</dbReference>
<keyword evidence="5" id="KW-0732">Signal</keyword>
<organism evidence="7 8">
    <name type="scientific">Candidatus Methylomirabilis lanthanidiphila</name>
    <dbReference type="NCBI Taxonomy" id="2211376"/>
    <lineage>
        <taxon>Bacteria</taxon>
        <taxon>Candidatus Methylomirabilota</taxon>
        <taxon>Candidatus Methylomirabilia</taxon>
        <taxon>Candidatus Methylomirabilales</taxon>
        <taxon>Candidatus Methylomirabilaceae</taxon>
        <taxon>Candidatus Methylomirabilis</taxon>
    </lineage>
</organism>
<dbReference type="EMBL" id="CABIKM010000033">
    <property type="protein sequence ID" value="VUZ85784.1"/>
    <property type="molecule type" value="Genomic_DNA"/>
</dbReference>
<evidence type="ECO:0000256" key="5">
    <source>
        <dbReference type="SAM" id="SignalP"/>
    </source>
</evidence>
<dbReference type="SUPFAM" id="SSF46626">
    <property type="entry name" value="Cytochrome c"/>
    <property type="match status" value="1"/>
</dbReference>
<name>A0A564ZKF5_9BACT</name>
<evidence type="ECO:0000256" key="1">
    <source>
        <dbReference type="ARBA" id="ARBA00022617"/>
    </source>
</evidence>
<feature type="domain" description="Cytochrome c" evidence="6">
    <location>
        <begin position="29"/>
        <end position="121"/>
    </location>
</feature>
<dbReference type="Proteomes" id="UP000334340">
    <property type="component" value="Unassembled WGS sequence"/>
</dbReference>
<proteinExistence type="predicted"/>
<feature type="signal peptide" evidence="5">
    <location>
        <begin position="1"/>
        <end position="24"/>
    </location>
</feature>